<dbReference type="InterPro" id="IPR036291">
    <property type="entry name" value="NAD(P)-bd_dom_sf"/>
</dbReference>
<evidence type="ECO:0000256" key="1">
    <source>
        <dbReference type="SAM" id="MobiDB-lite"/>
    </source>
</evidence>
<evidence type="ECO:0000313" key="3">
    <source>
        <dbReference type="Proteomes" id="UP000317378"/>
    </source>
</evidence>
<sequence length="89" mass="9531">MSSAAVARLQQALDALGQHDRHPGADPAGRREGQIPLRRLAPPEEIADAVLFLASPGSSYIPGATHPVDTGHIAFQQRPTRFPETKDTP</sequence>
<feature type="region of interest" description="Disordered" evidence="1">
    <location>
        <begin position="1"/>
        <end position="39"/>
    </location>
</feature>
<proteinExistence type="predicted"/>
<feature type="compositionally biased region" description="Basic and acidic residues" evidence="1">
    <location>
        <begin position="17"/>
        <end position="33"/>
    </location>
</feature>
<name>A0A505DMR4_9ACTN</name>
<reference evidence="2 3" key="1">
    <citation type="submission" date="2019-06" db="EMBL/GenBank/DDBJ databases">
        <title>Streptomyces sporangiiformans sp. nov., a novel actinomycete isolated from soil in Mount Song.</title>
        <authorList>
            <person name="Han L."/>
        </authorList>
    </citation>
    <scope>NUCLEOTIDE SEQUENCE [LARGE SCALE GENOMIC DNA]</scope>
    <source>
        <strain evidence="2 3">NEAU-SSA 1</strain>
    </source>
</reference>
<evidence type="ECO:0000313" key="2">
    <source>
        <dbReference type="EMBL" id="TPQ22556.1"/>
    </source>
</evidence>
<dbReference type="Gene3D" id="3.40.50.720">
    <property type="entry name" value="NAD(P)-binding Rossmann-like Domain"/>
    <property type="match status" value="1"/>
</dbReference>
<dbReference type="InterPro" id="IPR002347">
    <property type="entry name" value="SDR_fam"/>
</dbReference>
<dbReference type="OrthoDB" id="9809287at2"/>
<dbReference type="EMBL" id="VCHX02000083">
    <property type="protein sequence ID" value="TPQ22556.1"/>
    <property type="molecule type" value="Genomic_DNA"/>
</dbReference>
<dbReference type="AlphaFoldDB" id="A0A505DMR4"/>
<dbReference type="RefSeq" id="WP_119100019.1">
    <property type="nucleotide sequence ID" value="NZ_QXMJ01000083.1"/>
</dbReference>
<comment type="caution">
    <text evidence="2">The sequence shown here is derived from an EMBL/GenBank/DDBJ whole genome shotgun (WGS) entry which is preliminary data.</text>
</comment>
<feature type="region of interest" description="Disordered" evidence="1">
    <location>
        <begin position="63"/>
        <end position="89"/>
    </location>
</feature>
<organism evidence="2 3">
    <name type="scientific">Streptomyces sporangiiformans</name>
    <dbReference type="NCBI Taxonomy" id="2315329"/>
    <lineage>
        <taxon>Bacteria</taxon>
        <taxon>Bacillati</taxon>
        <taxon>Actinomycetota</taxon>
        <taxon>Actinomycetes</taxon>
        <taxon>Kitasatosporales</taxon>
        <taxon>Streptomycetaceae</taxon>
        <taxon>Streptomyces</taxon>
    </lineage>
</organism>
<keyword evidence="3" id="KW-1185">Reference proteome</keyword>
<accession>A0A505DMR4</accession>
<dbReference type="Pfam" id="PF13561">
    <property type="entry name" value="adh_short_C2"/>
    <property type="match status" value="1"/>
</dbReference>
<dbReference type="SUPFAM" id="SSF51735">
    <property type="entry name" value="NAD(P)-binding Rossmann-fold domains"/>
    <property type="match status" value="1"/>
</dbReference>
<protein>
    <submittedName>
        <fullName evidence="2">SDR family oxidoreductase</fullName>
    </submittedName>
</protein>
<dbReference type="Proteomes" id="UP000317378">
    <property type="component" value="Unassembled WGS sequence"/>
</dbReference>
<gene>
    <name evidence="2" type="ORF">FGD71_009930</name>
</gene>